<accession>A0ABP4BZQ1</accession>
<evidence type="ECO:0000313" key="2">
    <source>
        <dbReference type="Proteomes" id="UP001500665"/>
    </source>
</evidence>
<proteinExistence type="predicted"/>
<gene>
    <name evidence="1" type="ORF">GCM10009550_43070</name>
</gene>
<dbReference type="Proteomes" id="UP001500665">
    <property type="component" value="Unassembled WGS sequence"/>
</dbReference>
<organism evidence="1 2">
    <name type="scientific">Actinocorallia libanotica</name>
    <dbReference type="NCBI Taxonomy" id="46162"/>
    <lineage>
        <taxon>Bacteria</taxon>
        <taxon>Bacillati</taxon>
        <taxon>Actinomycetota</taxon>
        <taxon>Actinomycetes</taxon>
        <taxon>Streptosporangiales</taxon>
        <taxon>Thermomonosporaceae</taxon>
        <taxon>Actinocorallia</taxon>
    </lineage>
</organism>
<evidence type="ECO:0000313" key="1">
    <source>
        <dbReference type="EMBL" id="GAA0956740.1"/>
    </source>
</evidence>
<dbReference type="RefSeq" id="WP_344242689.1">
    <property type="nucleotide sequence ID" value="NZ_BAAAHH010000018.1"/>
</dbReference>
<comment type="caution">
    <text evidence="1">The sequence shown here is derived from an EMBL/GenBank/DDBJ whole genome shotgun (WGS) entry which is preliminary data.</text>
</comment>
<protein>
    <submittedName>
        <fullName evidence="1">Uncharacterized protein</fullName>
    </submittedName>
</protein>
<keyword evidence="2" id="KW-1185">Reference proteome</keyword>
<reference evidence="2" key="1">
    <citation type="journal article" date="2019" name="Int. J. Syst. Evol. Microbiol.">
        <title>The Global Catalogue of Microorganisms (GCM) 10K type strain sequencing project: providing services to taxonomists for standard genome sequencing and annotation.</title>
        <authorList>
            <consortium name="The Broad Institute Genomics Platform"/>
            <consortium name="The Broad Institute Genome Sequencing Center for Infectious Disease"/>
            <person name="Wu L."/>
            <person name="Ma J."/>
        </authorList>
    </citation>
    <scope>NUCLEOTIDE SEQUENCE [LARGE SCALE GENOMIC DNA]</scope>
    <source>
        <strain evidence="2">JCM 10696</strain>
    </source>
</reference>
<name>A0ABP4BZQ1_9ACTN</name>
<sequence length="152" mass="16786">MRIRFVRLDVDLCEIVVTGRKGHDVRLPAAPVRGGLPHDLVHAAVEESLRITDGFWGAVAAGATFDGFEPLEPRRHRGSGAKVLRRRGDRVMAGELKVNYAYRLWRGLPRTGTGPSPLSPEEILTASAAIDAAETRWRNTPTGSALEWTWHL</sequence>
<dbReference type="EMBL" id="BAAAHH010000018">
    <property type="protein sequence ID" value="GAA0956740.1"/>
    <property type="molecule type" value="Genomic_DNA"/>
</dbReference>